<dbReference type="Pfam" id="PF00664">
    <property type="entry name" value="ABC_membrane"/>
    <property type="match status" value="1"/>
</dbReference>
<dbReference type="InterPro" id="IPR039421">
    <property type="entry name" value="Type_1_exporter"/>
</dbReference>
<dbReference type="EMBL" id="JAGGLL010000023">
    <property type="protein sequence ID" value="MBP2023086.1"/>
    <property type="molecule type" value="Genomic_DNA"/>
</dbReference>
<feature type="transmembrane region" description="Helical" evidence="7">
    <location>
        <begin position="46"/>
        <end position="65"/>
    </location>
</feature>
<evidence type="ECO:0000256" key="3">
    <source>
        <dbReference type="ARBA" id="ARBA00022741"/>
    </source>
</evidence>
<dbReference type="RefSeq" id="WP_021285150.1">
    <property type="nucleotide sequence ID" value="NZ_JAGGLL010000023.1"/>
</dbReference>
<dbReference type="PROSITE" id="PS50929">
    <property type="entry name" value="ABC_TM1F"/>
    <property type="match status" value="1"/>
</dbReference>
<feature type="domain" description="ABC transmembrane type-1" evidence="9">
    <location>
        <begin position="49"/>
        <end position="333"/>
    </location>
</feature>
<feature type="transmembrane region" description="Helical" evidence="7">
    <location>
        <begin position="167"/>
        <end position="184"/>
    </location>
</feature>
<proteinExistence type="predicted"/>
<sequence>MASQKEFSIQRPGVDHSSRFNRKKEKLKDPIGTTWRILRYLGSKKWALAIIFTLSFIVTITSIVGTRINGYAIDKYIQNKNLTGLAYICLVLSIIYLVNIAATFFQNRLMVYISQLTSSNIRKDLFVSIQSLPLKYFDTHSSGDIMSRLTNDVDNISMTLSQSVTQFFSGVINIVGMLIAMLILSPSLTVVTLITTPLMLIITKVLVAKTQPFFVKQQRELGNLNGYIEEIISAQKTVILFSEEERVKEQFAEINKRLTNSAIFAQGFSGFMGPVNNFINNLSYLIVAVFGGYLAISGKGGLTVGIILTFIIYMRSFTRPINEILNLFNTIQSALAGGERVFDIIDEDKEKDALNAEDIKSLEGNVKFEKVNFSYTKDKKILENLSLEAEKGSLVAVVGPTGSGKTTIINLLTNFYDIDSGSIFIDNKDINTIKKESLRRNVSMVLQDTFLFSETVMENIRYGNITASDEEVIEAAKLANAHNFIMQLPNGYNTVLSDNGNDLSHGQRQLLAIARASLAKSSILILDEATSSIDTRTEMEIQTALLNLMKGKTTFVIAHRLSTIKNANKIIVLMDGKIVETGTHNGLIEKGGFYADLYNSQFRTGLA</sequence>
<keyword evidence="2 7" id="KW-0812">Transmembrane</keyword>
<dbReference type="SUPFAM" id="SSF90123">
    <property type="entry name" value="ABC transporter transmembrane region"/>
    <property type="match status" value="1"/>
</dbReference>
<dbReference type="SMART" id="SM00382">
    <property type="entry name" value="AAA"/>
    <property type="match status" value="1"/>
</dbReference>
<dbReference type="PANTHER" id="PTHR43394">
    <property type="entry name" value="ATP-DEPENDENT PERMEASE MDL1, MITOCHONDRIAL"/>
    <property type="match status" value="1"/>
</dbReference>
<keyword evidence="5 7" id="KW-1133">Transmembrane helix</keyword>
<feature type="transmembrane region" description="Helical" evidence="7">
    <location>
        <begin position="85"/>
        <end position="105"/>
    </location>
</feature>
<feature type="domain" description="ABC transporter" evidence="8">
    <location>
        <begin position="366"/>
        <end position="600"/>
    </location>
</feature>
<evidence type="ECO:0000256" key="7">
    <source>
        <dbReference type="SAM" id="Phobius"/>
    </source>
</evidence>
<dbReference type="Gene3D" id="3.40.50.300">
    <property type="entry name" value="P-loop containing nucleotide triphosphate hydrolases"/>
    <property type="match status" value="1"/>
</dbReference>
<comment type="subcellular location">
    <subcellularLocation>
        <location evidence="1">Cell membrane</location>
        <topology evidence="1">Multi-pass membrane protein</topology>
    </subcellularLocation>
</comment>
<dbReference type="Proteomes" id="UP001519308">
    <property type="component" value="Unassembled WGS sequence"/>
</dbReference>
<evidence type="ECO:0000256" key="4">
    <source>
        <dbReference type="ARBA" id="ARBA00022840"/>
    </source>
</evidence>
<evidence type="ECO:0000256" key="1">
    <source>
        <dbReference type="ARBA" id="ARBA00004651"/>
    </source>
</evidence>
<evidence type="ECO:0000259" key="8">
    <source>
        <dbReference type="PROSITE" id="PS50893"/>
    </source>
</evidence>
<dbReference type="Pfam" id="PF00005">
    <property type="entry name" value="ABC_tran"/>
    <property type="match status" value="1"/>
</dbReference>
<keyword evidence="11" id="KW-1185">Reference proteome</keyword>
<dbReference type="InterPro" id="IPR036640">
    <property type="entry name" value="ABC1_TM_sf"/>
</dbReference>
<evidence type="ECO:0000313" key="11">
    <source>
        <dbReference type="Proteomes" id="UP001519308"/>
    </source>
</evidence>
<dbReference type="InterPro" id="IPR003593">
    <property type="entry name" value="AAA+_ATPase"/>
</dbReference>
<dbReference type="InterPro" id="IPR027417">
    <property type="entry name" value="P-loop_NTPase"/>
</dbReference>
<dbReference type="InterPro" id="IPR017871">
    <property type="entry name" value="ABC_transporter-like_CS"/>
</dbReference>
<feature type="transmembrane region" description="Helical" evidence="7">
    <location>
        <begin position="285"/>
        <end position="313"/>
    </location>
</feature>
<keyword evidence="6 7" id="KW-0472">Membrane</keyword>
<evidence type="ECO:0000259" key="9">
    <source>
        <dbReference type="PROSITE" id="PS50929"/>
    </source>
</evidence>
<accession>A0ABS4K7I4</accession>
<evidence type="ECO:0000256" key="2">
    <source>
        <dbReference type="ARBA" id="ARBA00022692"/>
    </source>
</evidence>
<dbReference type="PROSITE" id="PS00211">
    <property type="entry name" value="ABC_TRANSPORTER_1"/>
    <property type="match status" value="1"/>
</dbReference>
<dbReference type="CDD" id="cd03254">
    <property type="entry name" value="ABCC_Glucan_exporter_like"/>
    <property type="match status" value="1"/>
</dbReference>
<gene>
    <name evidence="10" type="ORF">J2Z44_002920</name>
</gene>
<comment type="caution">
    <text evidence="10">The sequence shown here is derived from an EMBL/GenBank/DDBJ whole genome shotgun (WGS) entry which is preliminary data.</text>
</comment>
<keyword evidence="4 10" id="KW-0067">ATP-binding</keyword>
<feature type="transmembrane region" description="Helical" evidence="7">
    <location>
        <begin position="190"/>
        <end position="207"/>
    </location>
</feature>
<evidence type="ECO:0000256" key="6">
    <source>
        <dbReference type="ARBA" id="ARBA00023136"/>
    </source>
</evidence>
<dbReference type="Gene3D" id="1.20.1560.10">
    <property type="entry name" value="ABC transporter type 1, transmembrane domain"/>
    <property type="match status" value="1"/>
</dbReference>
<dbReference type="CDD" id="cd18547">
    <property type="entry name" value="ABC_6TM_Tm288_like"/>
    <property type="match status" value="1"/>
</dbReference>
<evidence type="ECO:0000313" key="10">
    <source>
        <dbReference type="EMBL" id="MBP2023086.1"/>
    </source>
</evidence>
<name>A0ABS4K7I4_9CLOT</name>
<dbReference type="PROSITE" id="PS50893">
    <property type="entry name" value="ABC_TRANSPORTER_2"/>
    <property type="match status" value="1"/>
</dbReference>
<organism evidence="10 11">
    <name type="scientific">Clostridium punense</name>
    <dbReference type="NCBI Taxonomy" id="1054297"/>
    <lineage>
        <taxon>Bacteria</taxon>
        <taxon>Bacillati</taxon>
        <taxon>Bacillota</taxon>
        <taxon>Clostridia</taxon>
        <taxon>Eubacteriales</taxon>
        <taxon>Clostridiaceae</taxon>
        <taxon>Clostridium</taxon>
    </lineage>
</organism>
<evidence type="ECO:0000256" key="5">
    <source>
        <dbReference type="ARBA" id="ARBA00022989"/>
    </source>
</evidence>
<keyword evidence="3" id="KW-0547">Nucleotide-binding</keyword>
<protein>
    <submittedName>
        <fullName evidence="10">ATP-binding cassette subfamily B protein</fullName>
    </submittedName>
</protein>
<reference evidence="10 11" key="1">
    <citation type="submission" date="2021-03" db="EMBL/GenBank/DDBJ databases">
        <title>Genomic Encyclopedia of Type Strains, Phase IV (KMG-IV): sequencing the most valuable type-strain genomes for metagenomic binning, comparative biology and taxonomic classification.</title>
        <authorList>
            <person name="Goeker M."/>
        </authorList>
    </citation>
    <scope>NUCLEOTIDE SEQUENCE [LARGE SCALE GENOMIC DNA]</scope>
    <source>
        <strain evidence="10 11">DSM 28650</strain>
    </source>
</reference>
<dbReference type="SUPFAM" id="SSF52540">
    <property type="entry name" value="P-loop containing nucleoside triphosphate hydrolases"/>
    <property type="match status" value="1"/>
</dbReference>
<dbReference type="InterPro" id="IPR011527">
    <property type="entry name" value="ABC1_TM_dom"/>
</dbReference>
<dbReference type="GO" id="GO:0005524">
    <property type="term" value="F:ATP binding"/>
    <property type="evidence" value="ECO:0007669"/>
    <property type="project" value="UniProtKB-KW"/>
</dbReference>
<dbReference type="InterPro" id="IPR003439">
    <property type="entry name" value="ABC_transporter-like_ATP-bd"/>
</dbReference>
<dbReference type="PANTHER" id="PTHR43394:SF1">
    <property type="entry name" value="ATP-BINDING CASSETTE SUB-FAMILY B MEMBER 10, MITOCHONDRIAL"/>
    <property type="match status" value="1"/>
</dbReference>